<dbReference type="InterPro" id="IPR020149">
    <property type="entry name" value="Uncharacterised_C02F5.10"/>
</dbReference>
<accession>A0AAN4Z357</accession>
<feature type="compositionally biased region" description="Polar residues" evidence="1">
    <location>
        <begin position="166"/>
        <end position="189"/>
    </location>
</feature>
<name>A0AAN4Z357_9BILA</name>
<feature type="region of interest" description="Disordered" evidence="1">
    <location>
        <begin position="1"/>
        <end position="62"/>
    </location>
</feature>
<reference evidence="3" key="1">
    <citation type="submission" date="2022-10" db="EMBL/GenBank/DDBJ databases">
        <title>Genome assembly of Pristionchus species.</title>
        <authorList>
            <person name="Yoshida K."/>
            <person name="Sommer R.J."/>
        </authorList>
    </citation>
    <scope>NUCLEOTIDE SEQUENCE [LARGE SCALE GENOMIC DNA]</scope>
    <source>
        <strain evidence="3">RS5460</strain>
    </source>
</reference>
<sequence>EWSKMSSNNRDNSPRNQSSSEGMGSHGSGEKTGSKEGTGSNEKTEKEITAKGTKSPTMSSFGQVVPMCSDDEWLAAEAAKPSSQLNLAKTKGKVTVFATPSSQRQMKRKALNQSHAAILGKLVTNLVGQLLESKEGTEVEVHVKIGGHTHNLIKKTFPDAPLPKSGSMTPLPTTPAKSSRSATGSREVV</sequence>
<proteinExistence type="predicted"/>
<dbReference type="AlphaFoldDB" id="A0AAN4Z357"/>
<dbReference type="Pfam" id="PF17309">
    <property type="entry name" value="DUF5356"/>
    <property type="match status" value="1"/>
</dbReference>
<evidence type="ECO:0000313" key="3">
    <source>
        <dbReference type="Proteomes" id="UP001328107"/>
    </source>
</evidence>
<feature type="non-terminal residue" evidence="2">
    <location>
        <position position="1"/>
    </location>
</feature>
<feature type="region of interest" description="Disordered" evidence="1">
    <location>
        <begin position="158"/>
        <end position="189"/>
    </location>
</feature>
<evidence type="ECO:0000313" key="2">
    <source>
        <dbReference type="EMBL" id="GMR32484.1"/>
    </source>
</evidence>
<gene>
    <name evidence="2" type="ORF">PMAYCL1PPCAC_02679</name>
</gene>
<feature type="compositionally biased region" description="Polar residues" evidence="1">
    <location>
        <begin position="1"/>
        <end position="17"/>
    </location>
</feature>
<dbReference type="EMBL" id="BTRK01000001">
    <property type="protein sequence ID" value="GMR32484.1"/>
    <property type="molecule type" value="Genomic_DNA"/>
</dbReference>
<comment type="caution">
    <text evidence="2">The sequence shown here is derived from an EMBL/GenBank/DDBJ whole genome shotgun (WGS) entry which is preliminary data.</text>
</comment>
<dbReference type="Proteomes" id="UP001328107">
    <property type="component" value="Unassembled WGS sequence"/>
</dbReference>
<organism evidence="2 3">
    <name type="scientific">Pristionchus mayeri</name>
    <dbReference type="NCBI Taxonomy" id="1317129"/>
    <lineage>
        <taxon>Eukaryota</taxon>
        <taxon>Metazoa</taxon>
        <taxon>Ecdysozoa</taxon>
        <taxon>Nematoda</taxon>
        <taxon>Chromadorea</taxon>
        <taxon>Rhabditida</taxon>
        <taxon>Rhabditina</taxon>
        <taxon>Diplogasteromorpha</taxon>
        <taxon>Diplogasteroidea</taxon>
        <taxon>Neodiplogasteridae</taxon>
        <taxon>Pristionchus</taxon>
    </lineage>
</organism>
<keyword evidence="3" id="KW-1185">Reference proteome</keyword>
<feature type="compositionally biased region" description="Polar residues" evidence="1">
    <location>
        <begin position="52"/>
        <end position="62"/>
    </location>
</feature>
<protein>
    <submittedName>
        <fullName evidence="2">Uncharacterized protein</fullName>
    </submittedName>
</protein>
<evidence type="ECO:0000256" key="1">
    <source>
        <dbReference type="SAM" id="MobiDB-lite"/>
    </source>
</evidence>